<dbReference type="EMBL" id="OX365896">
    <property type="protein sequence ID" value="CAI4054661.1"/>
    <property type="molecule type" value="Genomic_DNA"/>
</dbReference>
<dbReference type="RefSeq" id="XP_056085887.1">
    <property type="nucleotide sequence ID" value="XM_056232295.1"/>
</dbReference>
<name>A0AA35JAR0_SACK1</name>
<reference evidence="2" key="1">
    <citation type="submission" date="2022-10" db="EMBL/GenBank/DDBJ databases">
        <authorList>
            <person name="Byrne P K."/>
        </authorList>
    </citation>
    <scope>NUCLEOTIDE SEQUENCE</scope>
    <source>
        <strain evidence="2">IFO1802</strain>
    </source>
</reference>
<dbReference type="Pfam" id="PF00674">
    <property type="entry name" value="DUP"/>
    <property type="match status" value="1"/>
</dbReference>
<evidence type="ECO:0000313" key="2">
    <source>
        <dbReference type="EMBL" id="CAI4054661.1"/>
    </source>
</evidence>
<dbReference type="InterPro" id="IPR001142">
    <property type="entry name" value="DUP/COS"/>
</dbReference>
<feature type="transmembrane region" description="Helical" evidence="1">
    <location>
        <begin position="75"/>
        <end position="93"/>
    </location>
</feature>
<evidence type="ECO:0000256" key="1">
    <source>
        <dbReference type="SAM" id="Phobius"/>
    </source>
</evidence>
<keyword evidence="1" id="KW-0472">Membrane</keyword>
<keyword evidence="1" id="KW-1133">Transmembrane helix</keyword>
<keyword evidence="3" id="KW-1185">Reference proteome</keyword>
<dbReference type="AlphaFoldDB" id="A0AA35JAR0"/>
<dbReference type="Proteomes" id="UP001162087">
    <property type="component" value="Chromosome 1"/>
</dbReference>
<accession>A0AA35JAR0</accession>
<gene>
    <name evidence="2" type="primary">SKDI01G0850</name>
    <name evidence="2" type="ORF">SKDI_01G0850</name>
</gene>
<organism evidence="2 3">
    <name type="scientific">Saccharomyces kudriavzevii (strain ATCC MYA-4449 / AS 2.2408 / CBS 8840 / NBRC 1802 / NCYC 2889)</name>
    <name type="common">Yeast</name>
    <dbReference type="NCBI Taxonomy" id="226230"/>
    <lineage>
        <taxon>Eukaryota</taxon>
        <taxon>Fungi</taxon>
        <taxon>Dikarya</taxon>
        <taxon>Ascomycota</taxon>
        <taxon>Saccharomycotina</taxon>
        <taxon>Saccharomycetes</taxon>
        <taxon>Saccharomycetales</taxon>
        <taxon>Saccharomycetaceae</taxon>
        <taxon>Saccharomyces</taxon>
    </lineage>
</organism>
<dbReference type="GeneID" id="80922187"/>
<sequence>MQSHSEKDNVKLDTLSQLEAHLIEDNVALPEDIFSSYPSYLLYELAHYKPTMSLFMVLMILISLTVVFRENFTCLVIFLASIVLICCLSPVALCPFEEQISEELYQIKLLLEVITRKPAVRGREWRTITYNMNQYLFDNGLWVLHTTFTPKRLFIIIF</sequence>
<feature type="transmembrane region" description="Helical" evidence="1">
    <location>
        <begin position="51"/>
        <end position="68"/>
    </location>
</feature>
<proteinExistence type="predicted"/>
<evidence type="ECO:0000313" key="3">
    <source>
        <dbReference type="Proteomes" id="UP001162087"/>
    </source>
</evidence>
<keyword evidence="1" id="KW-0812">Transmembrane</keyword>
<protein>
    <submittedName>
        <fullName evidence="2">Uncharacterized protein</fullName>
    </submittedName>
</protein>